<feature type="domain" description="Reverse transcriptase" evidence="3">
    <location>
        <begin position="1"/>
        <end position="189"/>
    </location>
</feature>
<reference evidence="4" key="1">
    <citation type="submission" date="2025-08" db="UniProtKB">
        <authorList>
            <consortium name="Ensembl"/>
        </authorList>
    </citation>
    <scope>IDENTIFICATION</scope>
</reference>
<dbReference type="OMA" id="FRERTSF"/>
<evidence type="ECO:0000256" key="1">
    <source>
        <dbReference type="SAM" id="Phobius"/>
    </source>
</evidence>
<keyword evidence="2" id="KW-0732">Signal</keyword>
<dbReference type="AlphaFoldDB" id="A0A8C5FXK5"/>
<keyword evidence="1" id="KW-1133">Transmembrane helix</keyword>
<keyword evidence="5" id="KW-1185">Reference proteome</keyword>
<accession>A0A8C5FXK5</accession>
<dbReference type="Ensembl" id="ENSGMOT00000069926.1">
    <property type="protein sequence ID" value="ENSGMOP00000069021.1"/>
    <property type="gene ID" value="ENSGMOG00000028664.1"/>
</dbReference>
<feature type="signal peptide" evidence="2">
    <location>
        <begin position="1"/>
        <end position="20"/>
    </location>
</feature>
<evidence type="ECO:0000259" key="3">
    <source>
        <dbReference type="PROSITE" id="PS50878"/>
    </source>
</evidence>
<protein>
    <recommendedName>
        <fullName evidence="3">Reverse transcriptase domain-containing protein</fullName>
    </recommendedName>
</protein>
<evidence type="ECO:0000256" key="2">
    <source>
        <dbReference type="SAM" id="SignalP"/>
    </source>
</evidence>
<dbReference type="SUPFAM" id="SSF56672">
    <property type="entry name" value="DNA/RNA polymerases"/>
    <property type="match status" value="1"/>
</dbReference>
<proteinExistence type="predicted"/>
<sequence length="393" mass="45200">MGMVQAKGAAVLILLDLSAAFDTIDHNILIDKLKSEFGIKGDVIKWIVSYLTKRTYRVKIKNASSIIFNLIFGVPQGSLLGPLLFILYVKEHERLAKKHGISIQIYADDTQLYVSVDMQSSQQTKENIEACLLEIRQWMVQNYLKNNTDKTKMILVKSKRNSEDLSFTVLFDNSDVDSCDVAKTLGVSLDSKLSMIKFIQEKCRASYFHLRNLGRIKRSLSIDMRIKLVHNMILSKLDYCNSLLALTPKSHLKKLQKVETAAVRLIYDVPKKCSTSKFLKKAHFLPIEDRIDFKLSLLMFNVVSGKSPCYIAESFSMHSPTRELRVGRDDLNIVYEKKKCKDIFNAMTSKWNDLPINVRNSVNSDIFKSRLLFERASFRASFRERTSFRESFF</sequence>
<dbReference type="Proteomes" id="UP000694546">
    <property type="component" value="Chromosome 9"/>
</dbReference>
<dbReference type="PROSITE" id="PS50878">
    <property type="entry name" value="RT_POL"/>
    <property type="match status" value="1"/>
</dbReference>
<evidence type="ECO:0000313" key="5">
    <source>
        <dbReference type="Proteomes" id="UP000694546"/>
    </source>
</evidence>
<dbReference type="Pfam" id="PF00078">
    <property type="entry name" value="RVT_1"/>
    <property type="match status" value="1"/>
</dbReference>
<keyword evidence="1" id="KW-0472">Membrane</keyword>
<keyword evidence="1" id="KW-0812">Transmembrane</keyword>
<reference evidence="4" key="2">
    <citation type="submission" date="2025-09" db="UniProtKB">
        <authorList>
            <consortium name="Ensembl"/>
        </authorList>
    </citation>
    <scope>IDENTIFICATION</scope>
</reference>
<feature type="transmembrane region" description="Helical" evidence="1">
    <location>
        <begin position="66"/>
        <end position="89"/>
    </location>
</feature>
<dbReference type="InterPro" id="IPR043502">
    <property type="entry name" value="DNA/RNA_pol_sf"/>
</dbReference>
<evidence type="ECO:0000313" key="4">
    <source>
        <dbReference type="Ensembl" id="ENSGMOP00000069021.1"/>
    </source>
</evidence>
<dbReference type="PANTHER" id="PTHR33332">
    <property type="entry name" value="REVERSE TRANSCRIPTASE DOMAIN-CONTAINING PROTEIN"/>
    <property type="match status" value="1"/>
</dbReference>
<dbReference type="GeneTree" id="ENSGT01120000271879"/>
<dbReference type="InterPro" id="IPR000477">
    <property type="entry name" value="RT_dom"/>
</dbReference>
<name>A0A8C5FXK5_GADMO</name>
<feature type="chain" id="PRO_5034844878" description="Reverse transcriptase domain-containing protein" evidence="2">
    <location>
        <begin position="21"/>
        <end position="393"/>
    </location>
</feature>
<organism evidence="4 5">
    <name type="scientific">Gadus morhua</name>
    <name type="common">Atlantic cod</name>
    <dbReference type="NCBI Taxonomy" id="8049"/>
    <lineage>
        <taxon>Eukaryota</taxon>
        <taxon>Metazoa</taxon>
        <taxon>Chordata</taxon>
        <taxon>Craniata</taxon>
        <taxon>Vertebrata</taxon>
        <taxon>Euteleostomi</taxon>
        <taxon>Actinopterygii</taxon>
        <taxon>Neopterygii</taxon>
        <taxon>Teleostei</taxon>
        <taxon>Neoteleostei</taxon>
        <taxon>Acanthomorphata</taxon>
        <taxon>Zeiogadaria</taxon>
        <taxon>Gadariae</taxon>
        <taxon>Gadiformes</taxon>
        <taxon>Gadoidei</taxon>
        <taxon>Gadidae</taxon>
        <taxon>Gadus</taxon>
    </lineage>
</organism>